<gene>
    <name evidence="3" type="ORF">F4695_002572</name>
</gene>
<dbReference type="SUPFAM" id="SSF109998">
    <property type="entry name" value="Triger factor/SurA peptide-binding domain-like"/>
    <property type="match status" value="1"/>
</dbReference>
<dbReference type="Pfam" id="PF13624">
    <property type="entry name" value="SurA_N_3"/>
    <property type="match status" value="1"/>
</dbReference>
<name>A0A7X0JKB7_9HYPH</name>
<evidence type="ECO:0000313" key="4">
    <source>
        <dbReference type="Proteomes" id="UP000585437"/>
    </source>
</evidence>
<proteinExistence type="predicted"/>
<evidence type="ECO:0000256" key="2">
    <source>
        <dbReference type="SAM" id="SignalP"/>
    </source>
</evidence>
<dbReference type="EMBL" id="JACHBU010000004">
    <property type="protein sequence ID" value="MBB6509215.1"/>
    <property type="molecule type" value="Genomic_DNA"/>
</dbReference>
<reference evidence="3 4" key="1">
    <citation type="submission" date="2020-08" db="EMBL/GenBank/DDBJ databases">
        <title>The Agave Microbiome: Exploring the role of microbial communities in plant adaptations to desert environments.</title>
        <authorList>
            <person name="Partida-Martinez L.P."/>
        </authorList>
    </citation>
    <scope>NUCLEOTIDE SEQUENCE [LARGE SCALE GENOMIC DNA]</scope>
    <source>
        <strain evidence="3 4">AS3.12</strain>
    </source>
</reference>
<dbReference type="PANTHER" id="PTHR47637">
    <property type="entry name" value="CHAPERONE SURA"/>
    <property type="match status" value="1"/>
</dbReference>
<dbReference type="InterPro" id="IPR027304">
    <property type="entry name" value="Trigger_fact/SurA_dom_sf"/>
</dbReference>
<evidence type="ECO:0000313" key="3">
    <source>
        <dbReference type="EMBL" id="MBB6509215.1"/>
    </source>
</evidence>
<dbReference type="Proteomes" id="UP000585437">
    <property type="component" value="Unassembled WGS sequence"/>
</dbReference>
<dbReference type="AlphaFoldDB" id="A0A7X0JKB7"/>
<feature type="chain" id="PRO_5031138356" evidence="2">
    <location>
        <begin position="35"/>
        <end position="320"/>
    </location>
</feature>
<dbReference type="EC" id="5.2.1.8" evidence="3"/>
<keyword evidence="3" id="KW-0413">Isomerase</keyword>
<protein>
    <submittedName>
        <fullName evidence="3">Peptidyl-prolyl cis-trans isomerase SurA</fullName>
        <ecNumber evidence="3">5.2.1.8</ecNumber>
    </submittedName>
</protein>
<accession>A0A7X0JKB7</accession>
<dbReference type="GO" id="GO:0003755">
    <property type="term" value="F:peptidyl-prolyl cis-trans isomerase activity"/>
    <property type="evidence" value="ECO:0007669"/>
    <property type="project" value="UniProtKB-EC"/>
</dbReference>
<keyword evidence="1 2" id="KW-0732">Signal</keyword>
<keyword evidence="4" id="KW-1185">Reference proteome</keyword>
<dbReference type="PANTHER" id="PTHR47637:SF1">
    <property type="entry name" value="CHAPERONE SURA"/>
    <property type="match status" value="1"/>
</dbReference>
<evidence type="ECO:0000256" key="1">
    <source>
        <dbReference type="ARBA" id="ARBA00022729"/>
    </source>
</evidence>
<dbReference type="Gene3D" id="1.10.4030.10">
    <property type="entry name" value="Porin chaperone SurA, peptide-binding domain"/>
    <property type="match status" value="1"/>
</dbReference>
<organism evidence="3 4">
    <name type="scientific">Rhizobium soli</name>
    <dbReference type="NCBI Taxonomy" id="424798"/>
    <lineage>
        <taxon>Bacteria</taxon>
        <taxon>Pseudomonadati</taxon>
        <taxon>Pseudomonadota</taxon>
        <taxon>Alphaproteobacteria</taxon>
        <taxon>Hyphomicrobiales</taxon>
        <taxon>Rhizobiaceae</taxon>
        <taxon>Rhizobium/Agrobacterium group</taxon>
        <taxon>Rhizobium</taxon>
    </lineage>
</organism>
<comment type="caution">
    <text evidence="3">The sequence shown here is derived from an EMBL/GenBank/DDBJ whole genome shotgun (WGS) entry which is preliminary data.</text>
</comment>
<feature type="signal peptide" evidence="2">
    <location>
        <begin position="1"/>
        <end position="34"/>
    </location>
</feature>
<sequence>MFAMTATRKIVLAVSVLAATTVATPVMTPIVAMAQSTSGVAAVVNRSAITTADVARRSAFMRLQRQKPSNKVALDQLIDETLKRQEISRVKMSVSTEDVDRSFARFAQGNKMTPEQLSSVLNQAGVTPDHFKAYIAVQMSWPRLVNARYGGGRQRMSTDQLVTRMMENKQKPVTTEYFLKQVIFVVPAAKRNAILNKRKAEADASRSRFPGCAEAKTFAATMLDVSIRDLGRVLAPDLPEDWKPLIEKSSGNTTGTRVTERGVEFLAICEQRQVSDDVAAEAVFRAEDLGKAEKSGEDPNSKKYMDDLRAKAQIDYIQKS</sequence>
<dbReference type="InterPro" id="IPR050280">
    <property type="entry name" value="OMP_Chaperone_SurA"/>
</dbReference>